<organism evidence="2 3">
    <name type="scientific">Tunturiibacter empetritectus</name>
    <dbReference type="NCBI Taxonomy" id="3069691"/>
    <lineage>
        <taxon>Bacteria</taxon>
        <taxon>Pseudomonadati</taxon>
        <taxon>Acidobacteriota</taxon>
        <taxon>Terriglobia</taxon>
        <taxon>Terriglobales</taxon>
        <taxon>Acidobacteriaceae</taxon>
        <taxon>Tunturiibacter</taxon>
    </lineage>
</organism>
<reference evidence="2" key="1">
    <citation type="submission" date="2020-08" db="EMBL/GenBank/DDBJ databases">
        <title>Genomic Encyclopedia of Type Strains, Phase IV (KMG-V): Genome sequencing to study the core and pangenomes of soil and plant-associated prokaryotes.</title>
        <authorList>
            <person name="Whitman W."/>
        </authorList>
    </citation>
    <scope>NUCLEOTIDE SEQUENCE [LARGE SCALE GENOMIC DNA]</scope>
    <source>
        <strain evidence="2">M8UP27</strain>
    </source>
</reference>
<sequence>MIWLIRSGRVAAIVRTAAPPAIVGAVDGVLRRFPPAQNSFYPRCPIYEAFHLKCPGCGATRALAALLQGRFDEAMHLNGLAMLLLPVAAAYGFYWYWRFVRRGVYRGLPVPQEAVYAALAAASIFTVVRNLPLRLFQ</sequence>
<dbReference type="InterPro" id="IPR021215">
    <property type="entry name" value="DUF2752"/>
</dbReference>
<dbReference type="AlphaFoldDB" id="A0A7W8MRU2"/>
<keyword evidence="1" id="KW-0472">Membrane</keyword>
<evidence type="ECO:0000313" key="3">
    <source>
        <dbReference type="Proteomes" id="UP000568106"/>
    </source>
</evidence>
<proteinExistence type="predicted"/>
<feature type="transmembrane region" description="Helical" evidence="1">
    <location>
        <begin position="77"/>
        <end position="94"/>
    </location>
</feature>
<protein>
    <recommendedName>
        <fullName evidence="4">DUF2752 domain-containing protein</fullName>
    </recommendedName>
</protein>
<dbReference type="Proteomes" id="UP000568106">
    <property type="component" value="Unassembled WGS sequence"/>
</dbReference>
<keyword evidence="1" id="KW-1133">Transmembrane helix</keyword>
<dbReference type="Pfam" id="PF10825">
    <property type="entry name" value="DUF2752"/>
    <property type="match status" value="1"/>
</dbReference>
<feature type="transmembrane region" description="Helical" evidence="1">
    <location>
        <begin position="114"/>
        <end position="131"/>
    </location>
</feature>
<name>A0A7W8MRU2_9BACT</name>
<evidence type="ECO:0008006" key="4">
    <source>
        <dbReference type="Google" id="ProtNLM"/>
    </source>
</evidence>
<gene>
    <name evidence="2" type="ORF">HDF09_001854</name>
</gene>
<comment type="caution">
    <text evidence="2">The sequence shown here is derived from an EMBL/GenBank/DDBJ whole genome shotgun (WGS) entry which is preliminary data.</text>
</comment>
<keyword evidence="1" id="KW-0812">Transmembrane</keyword>
<keyword evidence="3" id="KW-1185">Reference proteome</keyword>
<dbReference type="EMBL" id="JACHDY010000002">
    <property type="protein sequence ID" value="MBB5317185.1"/>
    <property type="molecule type" value="Genomic_DNA"/>
</dbReference>
<evidence type="ECO:0000313" key="2">
    <source>
        <dbReference type="EMBL" id="MBB5317185.1"/>
    </source>
</evidence>
<evidence type="ECO:0000256" key="1">
    <source>
        <dbReference type="SAM" id="Phobius"/>
    </source>
</evidence>
<accession>A0A7W8MRU2</accession>